<sequence length="611" mass="67538">MAALAIPIVLLGSIYILSEQEKKDAQTQNNITNKNLRREFFTENKLNEGYTNYNDANIVDLIATNNSNNDPVNNFANPNQQTDNYFVANSTNILRQPAKSINLMSGQQSNSNDFKHNNMKPFYGAKIRGSVADINLTESILDSKQGSGSQNYSKSEVAPLFNPSENVNLPNGTPNNSDFFQSRMNESMKMSNVTLWEQQRVGPGLNLGYGSQNSNGLNTGGVEGSHGFNSGMMAREAWMPRSVDDLRVETNPKMSYNLDGHQGPAIYPVKMQGPNNKIGVVEKHLPDKSYESGPTRWFTTTGVEQAPPIRSTQVIPMENRISTTREYYGGTSNTESGRASYIKQDFEDSKKQSLGDLPIINASASGTNGAGPNDYGHNSYVNYNNNRSTDKESTDFGGVYGMLKASVAPVLDIFRQTRKENAIGNLRQTGNVNGLTPTGHLFNINDKTKVTNREMTTSKIDLNYVNVQGQNNTGNAYQVTQHQNYDNQRTSTNIEYIGSGNACGTGLRPYNNAYAQQNNVNKTYESRTNQGHMNLFNNHNNSTTTRNESMLQQNRGHINNGGPNVTPSIDFMGQVNGMQSYDHNFNSSRMDESLLSAFKSNPYTKSLSSVA</sequence>
<name>A0A6C0CE89_9ZZZZ</name>
<feature type="compositionally biased region" description="Polar residues" evidence="1">
    <location>
        <begin position="143"/>
        <end position="154"/>
    </location>
</feature>
<feature type="compositionally biased region" description="Polar residues" evidence="1">
    <location>
        <begin position="163"/>
        <end position="175"/>
    </location>
</feature>
<dbReference type="EMBL" id="MN739386">
    <property type="protein sequence ID" value="QHT02009.1"/>
    <property type="molecule type" value="Genomic_DNA"/>
</dbReference>
<proteinExistence type="predicted"/>
<protein>
    <submittedName>
        <fullName evidence="2">Uncharacterized protein</fullName>
    </submittedName>
</protein>
<evidence type="ECO:0000313" key="2">
    <source>
        <dbReference type="EMBL" id="QHT02009.1"/>
    </source>
</evidence>
<feature type="region of interest" description="Disordered" evidence="1">
    <location>
        <begin position="143"/>
        <end position="175"/>
    </location>
</feature>
<evidence type="ECO:0000256" key="1">
    <source>
        <dbReference type="SAM" id="MobiDB-lite"/>
    </source>
</evidence>
<dbReference type="AlphaFoldDB" id="A0A6C0CE89"/>
<reference evidence="2" key="1">
    <citation type="journal article" date="2020" name="Nature">
        <title>Giant virus diversity and host interactions through global metagenomics.</title>
        <authorList>
            <person name="Schulz F."/>
            <person name="Roux S."/>
            <person name="Paez-Espino D."/>
            <person name="Jungbluth S."/>
            <person name="Walsh D.A."/>
            <person name="Denef V.J."/>
            <person name="McMahon K.D."/>
            <person name="Konstantinidis K.T."/>
            <person name="Eloe-Fadrosh E.A."/>
            <person name="Kyrpides N.C."/>
            <person name="Woyke T."/>
        </authorList>
    </citation>
    <scope>NUCLEOTIDE SEQUENCE</scope>
    <source>
        <strain evidence="2">GVMAG-M-3300020523-10</strain>
    </source>
</reference>
<accession>A0A6C0CE89</accession>
<organism evidence="2">
    <name type="scientific">viral metagenome</name>
    <dbReference type="NCBI Taxonomy" id="1070528"/>
    <lineage>
        <taxon>unclassified sequences</taxon>
        <taxon>metagenomes</taxon>
        <taxon>organismal metagenomes</taxon>
    </lineage>
</organism>